<dbReference type="Pfam" id="PF08352">
    <property type="entry name" value="oligo_HPY"/>
    <property type="match status" value="1"/>
</dbReference>
<dbReference type="EMBL" id="CP025189">
    <property type="protein sequence ID" value="AWV22533.1"/>
    <property type="molecule type" value="Genomic_DNA"/>
</dbReference>
<proteinExistence type="inferred from homology"/>
<gene>
    <name evidence="7" type="ORF">RADP37_01582</name>
</gene>
<dbReference type="SUPFAM" id="SSF52540">
    <property type="entry name" value="P-loop containing nucleoside triphosphate hydrolases"/>
    <property type="match status" value="1"/>
</dbReference>
<comment type="similarity">
    <text evidence="2">Belongs to the ABC transporter superfamily.</text>
</comment>
<dbReference type="GO" id="GO:0015833">
    <property type="term" value="P:peptide transport"/>
    <property type="evidence" value="ECO:0007669"/>
    <property type="project" value="InterPro"/>
</dbReference>
<dbReference type="Gene3D" id="3.40.50.300">
    <property type="entry name" value="P-loop containing nucleotide triphosphate hydrolases"/>
    <property type="match status" value="1"/>
</dbReference>
<evidence type="ECO:0000256" key="3">
    <source>
        <dbReference type="ARBA" id="ARBA00022448"/>
    </source>
</evidence>
<dbReference type="InterPro" id="IPR050319">
    <property type="entry name" value="ABC_transp_ATP-bind"/>
</dbReference>
<dbReference type="GO" id="GO:0005886">
    <property type="term" value="C:plasma membrane"/>
    <property type="evidence" value="ECO:0007669"/>
    <property type="project" value="UniProtKB-SubCell"/>
</dbReference>
<dbReference type="Pfam" id="PF00005">
    <property type="entry name" value="ABC_tran"/>
    <property type="match status" value="1"/>
</dbReference>
<comment type="subcellular location">
    <subcellularLocation>
        <location evidence="1">Cell inner membrane</location>
        <topology evidence="1">Peripheral membrane protein</topology>
    </subcellularLocation>
</comment>
<sequence>MTDGAMTDGAMTGRTVREPLLRVEGLTRHYVSKGLFGKVTHTVRAVDGISFDLQPGETLGLVGESGSGKSTTGRLVLRLEEPTAGRVFFEGEEISRLRKQSLRRVRQRLQVVFQDPYASLNPRMRVGDSVGEPLTNHGAVRGRAAQREKVAELFRLVGLDPRFMDRFPHQFSGGQRQRIGIARAIALRPRLIVADEPITALDVSIQAQIVNLFMDLQEEMGMAYLFIAHDLGMVRHLCHRVAVMLRGRIVELGSTAQVFGDPQHPYTKALLSAAPIADPDRERARQRLFYEPKPAAPDAALREVSQGHYVLA</sequence>
<feature type="domain" description="ABC transporter" evidence="6">
    <location>
        <begin position="21"/>
        <end position="271"/>
    </location>
</feature>
<dbReference type="FunFam" id="3.40.50.300:FF:000016">
    <property type="entry name" value="Oligopeptide ABC transporter ATP-binding component"/>
    <property type="match status" value="1"/>
</dbReference>
<keyword evidence="5 7" id="KW-0067">ATP-binding</keyword>
<dbReference type="InterPro" id="IPR027417">
    <property type="entry name" value="P-loop_NTPase"/>
</dbReference>
<dbReference type="PROSITE" id="PS50893">
    <property type="entry name" value="ABC_TRANSPORTER_2"/>
    <property type="match status" value="1"/>
</dbReference>
<keyword evidence="3" id="KW-0813">Transport</keyword>
<dbReference type="GO" id="GO:0016887">
    <property type="term" value="F:ATP hydrolysis activity"/>
    <property type="evidence" value="ECO:0007669"/>
    <property type="project" value="InterPro"/>
</dbReference>
<dbReference type="InterPro" id="IPR013563">
    <property type="entry name" value="Oligopep_ABC_C"/>
</dbReference>
<dbReference type="InterPro" id="IPR003439">
    <property type="entry name" value="ABC_transporter-like_ATP-bd"/>
</dbReference>
<keyword evidence="4" id="KW-0547">Nucleotide-binding</keyword>
<evidence type="ECO:0000256" key="4">
    <source>
        <dbReference type="ARBA" id="ARBA00022741"/>
    </source>
</evidence>
<evidence type="ECO:0000256" key="1">
    <source>
        <dbReference type="ARBA" id="ARBA00004417"/>
    </source>
</evidence>
<evidence type="ECO:0000259" key="6">
    <source>
        <dbReference type="PROSITE" id="PS50893"/>
    </source>
</evidence>
<evidence type="ECO:0000313" key="7">
    <source>
        <dbReference type="EMBL" id="AWV22533.1"/>
    </source>
</evidence>
<reference evidence="7" key="1">
    <citation type="submission" date="2017-12" db="EMBL/GenBank/DDBJ databases">
        <authorList>
            <person name="Martens C."/>
            <person name="Dahlstrom E."/>
            <person name="Barbian K."/>
            <person name="Sykora L."/>
            <person name="Ricklefs S."/>
            <person name="Bruno D."/>
            <person name="Anzick I."/>
            <person name="Myles I."/>
            <person name="Datta S.K."/>
        </authorList>
    </citation>
    <scope>NUCLEOTIDE SEQUENCE</scope>
    <source>
        <strain evidence="7">AD2</strain>
    </source>
</reference>
<dbReference type="GO" id="GO:0005524">
    <property type="term" value="F:ATP binding"/>
    <property type="evidence" value="ECO:0007669"/>
    <property type="project" value="UniProtKB-KW"/>
</dbReference>
<protein>
    <submittedName>
        <fullName evidence="7">Oligopeptide transport ATP-binding protein oppF</fullName>
    </submittedName>
</protein>
<name>A0A4Y1MYC2_9PROT</name>
<dbReference type="PROSITE" id="PS00211">
    <property type="entry name" value="ABC_TRANSPORTER_1"/>
    <property type="match status" value="1"/>
</dbReference>
<dbReference type="GO" id="GO:0055085">
    <property type="term" value="P:transmembrane transport"/>
    <property type="evidence" value="ECO:0007669"/>
    <property type="project" value="UniProtKB-ARBA"/>
</dbReference>
<accession>A0A4Y1MYC2</accession>
<dbReference type="CDD" id="cd03257">
    <property type="entry name" value="ABC_NikE_OppD_transporters"/>
    <property type="match status" value="1"/>
</dbReference>
<evidence type="ECO:0000256" key="5">
    <source>
        <dbReference type="ARBA" id="ARBA00022840"/>
    </source>
</evidence>
<dbReference type="InterPro" id="IPR003593">
    <property type="entry name" value="AAA+_ATPase"/>
</dbReference>
<organism evidence="7">
    <name type="scientific">Roseomonas mucosa</name>
    <dbReference type="NCBI Taxonomy" id="207340"/>
    <lineage>
        <taxon>Bacteria</taxon>
        <taxon>Pseudomonadati</taxon>
        <taxon>Pseudomonadota</taxon>
        <taxon>Alphaproteobacteria</taxon>
        <taxon>Acetobacterales</taxon>
        <taxon>Roseomonadaceae</taxon>
        <taxon>Roseomonas</taxon>
    </lineage>
</organism>
<dbReference type="PANTHER" id="PTHR43776">
    <property type="entry name" value="TRANSPORT ATP-BINDING PROTEIN"/>
    <property type="match status" value="1"/>
</dbReference>
<dbReference type="AlphaFoldDB" id="A0A4Y1MYC2"/>
<evidence type="ECO:0000256" key="2">
    <source>
        <dbReference type="ARBA" id="ARBA00005417"/>
    </source>
</evidence>
<dbReference type="SMART" id="SM00382">
    <property type="entry name" value="AAA"/>
    <property type="match status" value="1"/>
</dbReference>
<dbReference type="InterPro" id="IPR017871">
    <property type="entry name" value="ABC_transporter-like_CS"/>
</dbReference>
<dbReference type="PANTHER" id="PTHR43776:SF7">
    <property type="entry name" value="D,D-DIPEPTIDE TRANSPORT ATP-BINDING PROTEIN DDPF-RELATED"/>
    <property type="match status" value="1"/>
</dbReference>